<dbReference type="InterPro" id="IPR000834">
    <property type="entry name" value="Peptidase_M14"/>
</dbReference>
<keyword evidence="3" id="KW-0479">Metal-binding</keyword>
<evidence type="ECO:0000256" key="3">
    <source>
        <dbReference type="ARBA" id="ARBA00022723"/>
    </source>
</evidence>
<dbReference type="SUPFAM" id="SSF53187">
    <property type="entry name" value="Zn-dependent exopeptidases"/>
    <property type="match status" value="1"/>
</dbReference>
<dbReference type="OMA" id="QHDINSE"/>
<evidence type="ECO:0000256" key="1">
    <source>
        <dbReference type="ARBA" id="ARBA00001947"/>
    </source>
</evidence>
<evidence type="ECO:0000256" key="7">
    <source>
        <dbReference type="PROSITE-ProRule" id="PRU01379"/>
    </source>
</evidence>
<evidence type="ECO:0000256" key="4">
    <source>
        <dbReference type="ARBA" id="ARBA00022801"/>
    </source>
</evidence>
<dbReference type="SMART" id="SM00631">
    <property type="entry name" value="Zn_pept"/>
    <property type="match status" value="1"/>
</dbReference>
<evidence type="ECO:0000313" key="11">
    <source>
        <dbReference type="EMBL" id="EFA81159.1"/>
    </source>
</evidence>
<feature type="region of interest" description="Disordered" evidence="8">
    <location>
        <begin position="746"/>
        <end position="785"/>
    </location>
</feature>
<dbReference type="InParanoid" id="D3BBX6"/>
<evidence type="ECO:0000256" key="6">
    <source>
        <dbReference type="ARBA" id="ARBA00023180"/>
    </source>
</evidence>
<name>D3BBX6_HETP5</name>
<accession>D3BBX6</accession>
<keyword evidence="9" id="KW-0812">Transmembrane</keyword>
<dbReference type="InterPro" id="IPR008969">
    <property type="entry name" value="CarboxyPept-like_regulatory"/>
</dbReference>
<keyword evidence="6" id="KW-0325">Glycoprotein</keyword>
<dbReference type="GeneID" id="31361480"/>
<dbReference type="Proteomes" id="UP000001396">
    <property type="component" value="Unassembled WGS sequence"/>
</dbReference>
<dbReference type="PRINTS" id="PR00765">
    <property type="entry name" value="CRBOXYPTASEA"/>
</dbReference>
<dbReference type="InterPro" id="IPR057247">
    <property type="entry name" value="CARBOXYPEPT_ZN_2"/>
</dbReference>
<evidence type="ECO:0000313" key="12">
    <source>
        <dbReference type="Proteomes" id="UP000001396"/>
    </source>
</evidence>
<dbReference type="GO" id="GO:0006518">
    <property type="term" value="P:peptide metabolic process"/>
    <property type="evidence" value="ECO:0007669"/>
    <property type="project" value="TreeGrafter"/>
</dbReference>
<feature type="transmembrane region" description="Helical" evidence="9">
    <location>
        <begin position="521"/>
        <end position="544"/>
    </location>
</feature>
<evidence type="ECO:0000259" key="10">
    <source>
        <dbReference type="PROSITE" id="PS52035"/>
    </source>
</evidence>
<feature type="compositionally biased region" description="Low complexity" evidence="8">
    <location>
        <begin position="747"/>
        <end position="769"/>
    </location>
</feature>
<dbReference type="PANTHER" id="PTHR11532">
    <property type="entry name" value="PROTEASE M14 CARBOXYPEPTIDASE"/>
    <property type="match status" value="1"/>
</dbReference>
<dbReference type="GO" id="GO:0008270">
    <property type="term" value="F:zinc ion binding"/>
    <property type="evidence" value="ECO:0007669"/>
    <property type="project" value="InterPro"/>
</dbReference>
<dbReference type="Gene3D" id="3.40.630.10">
    <property type="entry name" value="Zn peptidases"/>
    <property type="match status" value="1"/>
</dbReference>
<reference evidence="11 12" key="1">
    <citation type="journal article" date="2011" name="Genome Res.">
        <title>Phylogeny-wide analysis of social amoeba genomes highlights ancient origins for complex intercellular communication.</title>
        <authorList>
            <person name="Heidel A.J."/>
            <person name="Lawal H.M."/>
            <person name="Felder M."/>
            <person name="Schilde C."/>
            <person name="Helps N.R."/>
            <person name="Tunggal B."/>
            <person name="Rivero F."/>
            <person name="John U."/>
            <person name="Schleicher M."/>
            <person name="Eichinger L."/>
            <person name="Platzer M."/>
            <person name="Noegel A.A."/>
            <person name="Schaap P."/>
            <person name="Gloeckner G."/>
        </authorList>
    </citation>
    <scope>NUCLEOTIDE SEQUENCE [LARGE SCALE GENOMIC DNA]</scope>
    <source>
        <strain evidence="12">ATCC 26659 / Pp 5 / PN500</strain>
    </source>
</reference>
<dbReference type="InterPro" id="IPR057246">
    <property type="entry name" value="CARBOXYPEPT_ZN_1"/>
</dbReference>
<keyword evidence="4" id="KW-0378">Hydrolase</keyword>
<keyword evidence="5" id="KW-0862">Zinc</keyword>
<feature type="compositionally biased region" description="Acidic residues" evidence="8">
    <location>
        <begin position="630"/>
        <end position="639"/>
    </location>
</feature>
<feature type="compositionally biased region" description="Low complexity" evidence="8">
    <location>
        <begin position="618"/>
        <end position="629"/>
    </location>
</feature>
<dbReference type="Pfam" id="PF00246">
    <property type="entry name" value="Peptidase_M14"/>
    <property type="match status" value="1"/>
</dbReference>
<feature type="domain" description="Peptidase M14" evidence="10">
    <location>
        <begin position="101"/>
        <end position="385"/>
    </location>
</feature>
<evidence type="ECO:0000256" key="9">
    <source>
        <dbReference type="SAM" id="Phobius"/>
    </source>
</evidence>
<keyword evidence="9" id="KW-0472">Membrane</keyword>
<dbReference type="EMBL" id="ADBJ01000026">
    <property type="protein sequence ID" value="EFA81159.1"/>
    <property type="molecule type" value="Genomic_DNA"/>
</dbReference>
<keyword evidence="12" id="KW-1185">Reference proteome</keyword>
<sequence>MVVLSGHLQSLSNVKLYTIHHDGDSNILEFISSRQKDLIVDHGRTRTELDVYMPDQLYQEFSTLFPNSINLKPINRNIINQNKESPKVNKRSIGSLVSHDSFYSYTELSDFLNSVANNYGNISKLYSIGTSHEGRQLWGIDITANPRMDEMEPQIKLVGNMHGDEIVGRHLLIYLIDHLVTNYETDQTIKYLLDNTKISIVPSMNPDGYERGQRGNYHDIDISKDLNRNFPNPYPISQWEVTPIQPETAAIIKWTRQNRFILSANLHGGAEVVNYPYDSLRGRIPNYGGVGEYSAAPDDITFRKIALTYSLNHKTMYESNEFPSGITNGASWYVLNGGMQDWNYDNTNDMEITVEVSNDKTPLSSELPLYWDKNKNALLSFLMLPLKMGFYGKVSAMNGGPVQAKIEVEGIDHPIWSFAQYGDYYRIIDAGFYNVTVSAPGYKTINRMILVQNGHRTKSDYILEKVNSFDFNAKLDIAPNSKELLSVEDHKLPKPIPIDSSHNDNSVQQEEKFFTLDHMTIILIVTATLGLVILSLLVVIVILIKKQPSIHVSNCSSMFDSFIQFPVPTVNDDDGDNDNDDSNNNSNNHRHHHHSINKPSKGLLDLLSSPPESPIPTLPSVVTTKNNNDNDNDDNDTNLEDNSNSNSNSQTTTTNTSSQSSNNTTAVGIITNSSSSSSSTTTTTPSRSLNRSGSSKNIVSLEKQLNDWQTDFYPSLAYRQKNKHQKQLKKVQQQIPIDNNSSYIFKQQQQNSQTPTPTPTTSSTPSSPTISLFSNSSKPGEFPVCDEDNQLLSKRVSQWQHDINSEIESFSQSFIASLPERLKDFHKSSKDKQPLFLTPISSITPISGSPSSLSPTLASSNNNNNYSSSSSSSSGSDLLSPTPLPASLEQISTFEDKDKDKDTSSLNVNIENNKNMIPEIKVRATESPILKNTTPEVDQEQLLHPQTLPLELKKSTDDLESNFQTWRRLFNEKMDQRMKITDLKTHGKIQIND</sequence>
<feature type="compositionally biased region" description="Acidic residues" evidence="8">
    <location>
        <begin position="571"/>
        <end position="581"/>
    </location>
</feature>
<dbReference type="GO" id="GO:0005615">
    <property type="term" value="C:extracellular space"/>
    <property type="evidence" value="ECO:0007669"/>
    <property type="project" value="TreeGrafter"/>
</dbReference>
<evidence type="ECO:0000256" key="5">
    <source>
        <dbReference type="ARBA" id="ARBA00022833"/>
    </source>
</evidence>
<gene>
    <name evidence="11" type="ORF">PPL_05996</name>
</gene>
<comment type="caution">
    <text evidence="11">The sequence shown here is derived from an EMBL/GenBank/DDBJ whole genome shotgun (WGS) entry which is preliminary data.</text>
</comment>
<feature type="region of interest" description="Disordered" evidence="8">
    <location>
        <begin position="570"/>
        <end position="696"/>
    </location>
</feature>
<proteinExistence type="inferred from homology"/>
<feature type="region of interest" description="Disordered" evidence="8">
    <location>
        <begin position="847"/>
        <end position="884"/>
    </location>
</feature>
<dbReference type="InterPro" id="IPR050753">
    <property type="entry name" value="Peptidase_M14_domain"/>
</dbReference>
<comment type="cofactor">
    <cofactor evidence="1">
        <name>Zn(2+)</name>
        <dbReference type="ChEBI" id="CHEBI:29105"/>
    </cofactor>
</comment>
<comment type="similarity">
    <text evidence="2 7">Belongs to the peptidase M14 family.</text>
</comment>
<dbReference type="GO" id="GO:0004181">
    <property type="term" value="F:metallocarboxypeptidase activity"/>
    <property type="evidence" value="ECO:0007669"/>
    <property type="project" value="InterPro"/>
</dbReference>
<dbReference type="AlphaFoldDB" id="D3BBX6"/>
<evidence type="ECO:0000256" key="2">
    <source>
        <dbReference type="ARBA" id="ARBA00005988"/>
    </source>
</evidence>
<dbReference type="Gene3D" id="2.60.40.1120">
    <property type="entry name" value="Carboxypeptidase-like, regulatory domain"/>
    <property type="match status" value="1"/>
</dbReference>
<evidence type="ECO:0000256" key="8">
    <source>
        <dbReference type="SAM" id="MobiDB-lite"/>
    </source>
</evidence>
<feature type="compositionally biased region" description="Low complexity" evidence="8">
    <location>
        <begin position="847"/>
        <end position="881"/>
    </location>
</feature>
<dbReference type="GO" id="GO:0016485">
    <property type="term" value="P:protein processing"/>
    <property type="evidence" value="ECO:0007669"/>
    <property type="project" value="TreeGrafter"/>
</dbReference>
<dbReference type="PROSITE" id="PS00132">
    <property type="entry name" value="CARBOXYPEPT_ZN_1"/>
    <property type="match status" value="1"/>
</dbReference>
<protein>
    <submittedName>
        <fullName evidence="11">Peptidase M14 family protein</fullName>
    </submittedName>
</protein>
<feature type="active site" description="Proton donor/acceptor" evidence="7">
    <location>
        <position position="355"/>
    </location>
</feature>
<dbReference type="PROSITE" id="PS52035">
    <property type="entry name" value="PEPTIDASE_M14"/>
    <property type="match status" value="1"/>
</dbReference>
<dbReference type="PROSITE" id="PS00133">
    <property type="entry name" value="CARBOXYPEPT_ZN_2"/>
    <property type="match status" value="1"/>
</dbReference>
<dbReference type="PANTHER" id="PTHR11532:SF57">
    <property type="entry name" value="CARBOXYPEPTIDASE D, B"/>
    <property type="match status" value="1"/>
</dbReference>
<organism evidence="11 12">
    <name type="scientific">Heterostelium pallidum (strain ATCC 26659 / Pp 5 / PN500)</name>
    <name type="common">Cellular slime mold</name>
    <name type="synonym">Polysphondylium pallidum</name>
    <dbReference type="NCBI Taxonomy" id="670386"/>
    <lineage>
        <taxon>Eukaryota</taxon>
        <taxon>Amoebozoa</taxon>
        <taxon>Evosea</taxon>
        <taxon>Eumycetozoa</taxon>
        <taxon>Dictyostelia</taxon>
        <taxon>Acytosteliales</taxon>
        <taxon>Acytosteliaceae</taxon>
        <taxon>Heterostelium</taxon>
    </lineage>
</organism>
<dbReference type="SUPFAM" id="SSF49464">
    <property type="entry name" value="Carboxypeptidase regulatory domain-like"/>
    <property type="match status" value="1"/>
</dbReference>
<keyword evidence="9" id="KW-1133">Transmembrane helix</keyword>
<dbReference type="RefSeq" id="XP_020433277.1">
    <property type="nucleotide sequence ID" value="XM_020576865.1"/>
</dbReference>
<feature type="compositionally biased region" description="Low complexity" evidence="8">
    <location>
        <begin position="640"/>
        <end position="692"/>
    </location>
</feature>
<dbReference type="STRING" id="670386.D3BBX6"/>